<dbReference type="PROSITE" id="PS00760">
    <property type="entry name" value="SPASE_I_2"/>
    <property type="match status" value="1"/>
</dbReference>
<dbReference type="PANTHER" id="PTHR43390:SF1">
    <property type="entry name" value="CHLOROPLAST PROCESSING PEPTIDASE"/>
    <property type="match status" value="1"/>
</dbReference>
<evidence type="ECO:0000256" key="3">
    <source>
        <dbReference type="ARBA" id="ARBA00013208"/>
    </source>
</evidence>
<dbReference type="PATRIC" id="fig|1618985.3.peg.100"/>
<feature type="transmembrane region" description="Helical" evidence="6">
    <location>
        <begin position="20"/>
        <end position="45"/>
    </location>
</feature>
<dbReference type="InterPro" id="IPR000223">
    <property type="entry name" value="Pept_S26A_signal_pept_1"/>
</dbReference>
<evidence type="ECO:0000256" key="6">
    <source>
        <dbReference type="RuleBase" id="RU362042"/>
    </source>
</evidence>
<accession>A0A0G0UG20</accession>
<dbReference type="SUPFAM" id="SSF51306">
    <property type="entry name" value="LexA/Signal peptidase"/>
    <property type="match status" value="1"/>
</dbReference>
<evidence type="ECO:0000256" key="2">
    <source>
        <dbReference type="ARBA" id="ARBA00009370"/>
    </source>
</evidence>
<dbReference type="InterPro" id="IPR019757">
    <property type="entry name" value="Pept_S26A_signal_pept_1_Lys-AS"/>
</dbReference>
<proteinExistence type="inferred from homology"/>
<comment type="caution">
    <text evidence="8">The sequence shown here is derived from an EMBL/GenBank/DDBJ whole genome shotgun (WGS) entry which is preliminary data.</text>
</comment>
<dbReference type="Proteomes" id="UP000034616">
    <property type="component" value="Unassembled WGS sequence"/>
</dbReference>
<keyword evidence="6" id="KW-1133">Transmembrane helix</keyword>
<evidence type="ECO:0000259" key="7">
    <source>
        <dbReference type="Pfam" id="PF10502"/>
    </source>
</evidence>
<dbReference type="InterPro" id="IPR019758">
    <property type="entry name" value="Pept_S26A_signal_pept_1_CS"/>
</dbReference>
<dbReference type="GO" id="GO:0016020">
    <property type="term" value="C:membrane"/>
    <property type="evidence" value="ECO:0007669"/>
    <property type="project" value="UniProtKB-SubCell"/>
</dbReference>
<dbReference type="NCBIfam" id="TIGR02227">
    <property type="entry name" value="sigpep_I_bact"/>
    <property type="match status" value="1"/>
</dbReference>
<keyword evidence="6" id="KW-0472">Membrane</keyword>
<dbReference type="PRINTS" id="PR00727">
    <property type="entry name" value="LEADERPTASE"/>
</dbReference>
<protein>
    <recommendedName>
        <fullName evidence="3 6">Signal peptidase I</fullName>
        <ecNumber evidence="3 6">3.4.21.89</ecNumber>
    </recommendedName>
</protein>
<organism evidence="8 9">
    <name type="scientific">Candidatus Uhrbacteria bacterium GW2011_GWC2_41_11</name>
    <dbReference type="NCBI Taxonomy" id="1618985"/>
    <lineage>
        <taxon>Bacteria</taxon>
        <taxon>Candidatus Uhriibacteriota</taxon>
    </lineage>
</organism>
<feature type="active site" evidence="5">
    <location>
        <position position="104"/>
    </location>
</feature>
<dbReference type="PROSITE" id="PS00761">
    <property type="entry name" value="SPASE_I_3"/>
    <property type="match status" value="1"/>
</dbReference>
<sequence length="205" mass="23560">MSFFHGSDHTPDQFWHRKFGPVVGAGILFVLEIIQILVFSAAIIIPIRYFLIQPFYVKGASMEPNFYDHEYLLIDEISYRFREPKRGDIIVFRYPRNPSEFFIKRVVGLPGETVEILDGVVTLYNNEHPNGIRLEESYLSGAYTPGRIKYVLGSDEYIVLGDNRDASLDSRAFGPVKRDELVGRVWIRGLPLNRAGIFETPEYPL</sequence>
<evidence type="ECO:0000313" key="8">
    <source>
        <dbReference type="EMBL" id="KKR87819.1"/>
    </source>
</evidence>
<comment type="similarity">
    <text evidence="2 6">Belongs to the peptidase S26 family.</text>
</comment>
<evidence type="ECO:0000256" key="5">
    <source>
        <dbReference type="PIRSR" id="PIRSR600223-1"/>
    </source>
</evidence>
<dbReference type="InterPro" id="IPR036286">
    <property type="entry name" value="LexA/Signal_pep-like_sf"/>
</dbReference>
<feature type="active site" evidence="5">
    <location>
        <position position="61"/>
    </location>
</feature>
<gene>
    <name evidence="8" type="ORF">UU35_C0001G0100</name>
</gene>
<dbReference type="AlphaFoldDB" id="A0A0G0UG20"/>
<keyword evidence="6" id="KW-0812">Transmembrane</keyword>
<dbReference type="GO" id="GO:0009003">
    <property type="term" value="F:signal peptidase activity"/>
    <property type="evidence" value="ECO:0007669"/>
    <property type="project" value="UniProtKB-EC"/>
</dbReference>
<evidence type="ECO:0000313" key="9">
    <source>
        <dbReference type="Proteomes" id="UP000034616"/>
    </source>
</evidence>
<dbReference type="EC" id="3.4.21.89" evidence="3 6"/>
<reference evidence="8 9" key="1">
    <citation type="journal article" date="2015" name="Nature">
        <title>rRNA introns, odd ribosomes, and small enigmatic genomes across a large radiation of phyla.</title>
        <authorList>
            <person name="Brown C.T."/>
            <person name="Hug L.A."/>
            <person name="Thomas B.C."/>
            <person name="Sharon I."/>
            <person name="Castelle C.J."/>
            <person name="Singh A."/>
            <person name="Wilkins M.J."/>
            <person name="Williams K.H."/>
            <person name="Banfield J.F."/>
        </authorList>
    </citation>
    <scope>NUCLEOTIDE SEQUENCE [LARGE SCALE GENOMIC DNA]</scope>
</reference>
<dbReference type="GO" id="GO:0004252">
    <property type="term" value="F:serine-type endopeptidase activity"/>
    <property type="evidence" value="ECO:0007669"/>
    <property type="project" value="InterPro"/>
</dbReference>
<dbReference type="InterPro" id="IPR019533">
    <property type="entry name" value="Peptidase_S26"/>
</dbReference>
<dbReference type="Pfam" id="PF10502">
    <property type="entry name" value="Peptidase_S26"/>
    <property type="match status" value="1"/>
</dbReference>
<evidence type="ECO:0000256" key="4">
    <source>
        <dbReference type="ARBA" id="ARBA00022801"/>
    </source>
</evidence>
<dbReference type="GO" id="GO:0006465">
    <property type="term" value="P:signal peptide processing"/>
    <property type="evidence" value="ECO:0007669"/>
    <property type="project" value="InterPro"/>
</dbReference>
<feature type="domain" description="Peptidase S26" evidence="7">
    <location>
        <begin position="31"/>
        <end position="186"/>
    </location>
</feature>
<keyword evidence="6" id="KW-0645">Protease</keyword>
<name>A0A0G0UG20_9BACT</name>
<comment type="subcellular location">
    <subcellularLocation>
        <location evidence="6">Membrane</location>
        <topology evidence="6">Single-pass type II membrane protein</topology>
    </subcellularLocation>
</comment>
<dbReference type="EMBL" id="LCAH01000001">
    <property type="protein sequence ID" value="KKR87819.1"/>
    <property type="molecule type" value="Genomic_DNA"/>
</dbReference>
<dbReference type="PANTHER" id="PTHR43390">
    <property type="entry name" value="SIGNAL PEPTIDASE I"/>
    <property type="match status" value="1"/>
</dbReference>
<evidence type="ECO:0000256" key="1">
    <source>
        <dbReference type="ARBA" id="ARBA00000677"/>
    </source>
</evidence>
<dbReference type="Gene3D" id="2.10.109.10">
    <property type="entry name" value="Umud Fragment, subunit A"/>
    <property type="match status" value="1"/>
</dbReference>
<keyword evidence="4 6" id="KW-0378">Hydrolase</keyword>
<dbReference type="CDD" id="cd06530">
    <property type="entry name" value="S26_SPase_I"/>
    <property type="match status" value="1"/>
</dbReference>
<comment type="catalytic activity">
    <reaction evidence="1 6">
        <text>Cleavage of hydrophobic, N-terminal signal or leader sequences from secreted and periplasmic proteins.</text>
        <dbReference type="EC" id="3.4.21.89"/>
    </reaction>
</comment>